<name>A0A319BJN0_ASPVC</name>
<dbReference type="GeneID" id="37217875"/>
<reference evidence="2" key="1">
    <citation type="submission" date="2016-12" db="EMBL/GenBank/DDBJ databases">
        <title>The genomes of Aspergillus section Nigri reveals drivers in fungal speciation.</title>
        <authorList>
            <consortium name="DOE Joint Genome Institute"/>
            <person name="Vesth T.C."/>
            <person name="Nybo J."/>
            <person name="Theobald S."/>
            <person name="Brandl J."/>
            <person name="Frisvad J.C."/>
            <person name="Nielsen K.F."/>
            <person name="Lyhne E.K."/>
            <person name="Kogle M.E."/>
            <person name="Kuo A."/>
            <person name="Riley R."/>
            <person name="Clum A."/>
            <person name="Nolan M."/>
            <person name="Lipzen A."/>
            <person name="Salamov A."/>
            <person name="Henrissat B."/>
            <person name="Wiebenga A."/>
            <person name="De Vries R.P."/>
            <person name="Grigoriev I.V."/>
            <person name="Mortensen U.H."/>
            <person name="Andersen M.R."/>
            <person name="Baker S.E."/>
        </authorList>
    </citation>
    <scope>NUCLEOTIDE SEQUENCE [LARGE SCALE GENOMIC DNA]</scope>
    <source>
        <strain evidence="2">CBS 113365</strain>
    </source>
</reference>
<dbReference type="Proteomes" id="UP000248405">
    <property type="component" value="Unassembled WGS sequence"/>
</dbReference>
<evidence type="ECO:0000256" key="1">
    <source>
        <dbReference type="SAM" id="MobiDB-lite"/>
    </source>
</evidence>
<feature type="region of interest" description="Disordered" evidence="1">
    <location>
        <begin position="27"/>
        <end position="70"/>
    </location>
</feature>
<dbReference type="RefSeq" id="XP_025567210.1">
    <property type="nucleotide sequence ID" value="XM_025713283.1"/>
</dbReference>
<accession>A0A319BJN0</accession>
<gene>
    <name evidence="2" type="ORF">BO88DRAFT_94668</name>
</gene>
<dbReference type="AlphaFoldDB" id="A0A319BJN0"/>
<organism evidence="2 3">
    <name type="scientific">Aspergillus vadensis (strain CBS 113365 / IMI 142717 / IBT 24658)</name>
    <dbReference type="NCBI Taxonomy" id="1448311"/>
    <lineage>
        <taxon>Eukaryota</taxon>
        <taxon>Fungi</taxon>
        <taxon>Dikarya</taxon>
        <taxon>Ascomycota</taxon>
        <taxon>Pezizomycotina</taxon>
        <taxon>Eurotiomycetes</taxon>
        <taxon>Eurotiomycetidae</taxon>
        <taxon>Eurotiales</taxon>
        <taxon>Aspergillaceae</taxon>
        <taxon>Aspergillus</taxon>
        <taxon>Aspergillus subgen. Circumdati</taxon>
    </lineage>
</organism>
<proteinExistence type="predicted"/>
<keyword evidence="3" id="KW-1185">Reference proteome</keyword>
<sequence length="183" mass="20024">MGNSDQSSPSPYSSRWHWLPTLVMLPTQTTPLRRDRGGPCGEASSHARYRQRGAMGGGRRPSDPGGRKTTVTDGIEREALLSSPNIGSSVKPVSNKVTHIQARWLYSPSINSSKKRTAMEKTGKTGRRGSSDHRLQLIWKRKWGRAHGKRRTLSAISPSLTRKLGPLVKHDQGPPLSAAAADL</sequence>
<dbReference type="EMBL" id="KZ821615">
    <property type="protein sequence ID" value="PYH73416.1"/>
    <property type="molecule type" value="Genomic_DNA"/>
</dbReference>
<protein>
    <submittedName>
        <fullName evidence="2">Uncharacterized protein</fullName>
    </submittedName>
</protein>
<feature type="region of interest" description="Disordered" evidence="1">
    <location>
        <begin position="155"/>
        <end position="183"/>
    </location>
</feature>
<evidence type="ECO:0000313" key="3">
    <source>
        <dbReference type="Proteomes" id="UP000248405"/>
    </source>
</evidence>
<evidence type="ECO:0000313" key="2">
    <source>
        <dbReference type="EMBL" id="PYH73416.1"/>
    </source>
</evidence>